<dbReference type="PANTHER" id="PTHR30055:SF234">
    <property type="entry name" value="HTH-TYPE TRANSCRIPTIONAL REGULATOR BETI"/>
    <property type="match status" value="1"/>
</dbReference>
<dbReference type="Pfam" id="PF00440">
    <property type="entry name" value="TetR_N"/>
    <property type="match status" value="1"/>
</dbReference>
<dbReference type="InterPro" id="IPR041586">
    <property type="entry name" value="PsrA_TetR_C"/>
</dbReference>
<keyword evidence="2" id="KW-0238">DNA-binding</keyword>
<dbReference type="SUPFAM" id="SSF48498">
    <property type="entry name" value="Tetracyclin repressor-like, C-terminal domain"/>
    <property type="match status" value="1"/>
</dbReference>
<feature type="domain" description="HTH tetR-type" evidence="4">
    <location>
        <begin position="14"/>
        <end position="74"/>
    </location>
</feature>
<evidence type="ECO:0000256" key="1">
    <source>
        <dbReference type="ARBA" id="ARBA00023015"/>
    </source>
</evidence>
<evidence type="ECO:0000256" key="2">
    <source>
        <dbReference type="ARBA" id="ARBA00023125"/>
    </source>
</evidence>
<dbReference type="InterPro" id="IPR009057">
    <property type="entry name" value="Homeodomain-like_sf"/>
</dbReference>
<evidence type="ECO:0000259" key="4">
    <source>
        <dbReference type="PROSITE" id="PS50977"/>
    </source>
</evidence>
<accession>A0A382GU05</accession>
<protein>
    <recommendedName>
        <fullName evidence="4">HTH tetR-type domain-containing protein</fullName>
    </recommendedName>
</protein>
<dbReference type="AlphaFoldDB" id="A0A382GU05"/>
<proteinExistence type="predicted"/>
<dbReference type="GO" id="GO:0000976">
    <property type="term" value="F:transcription cis-regulatory region binding"/>
    <property type="evidence" value="ECO:0007669"/>
    <property type="project" value="TreeGrafter"/>
</dbReference>
<evidence type="ECO:0000256" key="3">
    <source>
        <dbReference type="ARBA" id="ARBA00023163"/>
    </source>
</evidence>
<gene>
    <name evidence="5" type="ORF">METZ01_LOCUS231179</name>
</gene>
<dbReference type="GO" id="GO:0003700">
    <property type="term" value="F:DNA-binding transcription factor activity"/>
    <property type="evidence" value="ECO:0007669"/>
    <property type="project" value="TreeGrafter"/>
</dbReference>
<dbReference type="InterPro" id="IPR001647">
    <property type="entry name" value="HTH_TetR"/>
</dbReference>
<dbReference type="Pfam" id="PF17939">
    <property type="entry name" value="TetR_C_30"/>
    <property type="match status" value="1"/>
</dbReference>
<keyword evidence="3" id="KW-0804">Transcription</keyword>
<dbReference type="InterPro" id="IPR036271">
    <property type="entry name" value="Tet_transcr_reg_TetR-rel_C_sf"/>
</dbReference>
<dbReference type="EMBL" id="UINC01057318">
    <property type="protein sequence ID" value="SVB78325.1"/>
    <property type="molecule type" value="Genomic_DNA"/>
</dbReference>
<name>A0A382GU05_9ZZZZ</name>
<dbReference type="Gene3D" id="1.10.357.10">
    <property type="entry name" value="Tetracycline Repressor, domain 2"/>
    <property type="match status" value="1"/>
</dbReference>
<organism evidence="5">
    <name type="scientific">marine metagenome</name>
    <dbReference type="NCBI Taxonomy" id="408172"/>
    <lineage>
        <taxon>unclassified sequences</taxon>
        <taxon>metagenomes</taxon>
        <taxon>ecological metagenomes</taxon>
    </lineage>
</organism>
<dbReference type="PANTHER" id="PTHR30055">
    <property type="entry name" value="HTH-TYPE TRANSCRIPTIONAL REGULATOR RUTR"/>
    <property type="match status" value="1"/>
</dbReference>
<dbReference type="PRINTS" id="PR00455">
    <property type="entry name" value="HTHTETR"/>
</dbReference>
<dbReference type="SUPFAM" id="SSF46689">
    <property type="entry name" value="Homeodomain-like"/>
    <property type="match status" value="1"/>
</dbReference>
<reference evidence="5" key="1">
    <citation type="submission" date="2018-05" db="EMBL/GenBank/DDBJ databases">
        <authorList>
            <person name="Lanie J.A."/>
            <person name="Ng W.-L."/>
            <person name="Kazmierczak K.M."/>
            <person name="Andrzejewski T.M."/>
            <person name="Davidsen T.M."/>
            <person name="Wayne K.J."/>
            <person name="Tettelin H."/>
            <person name="Glass J.I."/>
            <person name="Rusch D."/>
            <person name="Podicherti R."/>
            <person name="Tsui H.-C.T."/>
            <person name="Winkler M.E."/>
        </authorList>
    </citation>
    <scope>NUCLEOTIDE SEQUENCE</scope>
</reference>
<sequence length="228" mass="25260">MMAEELKKSATRAAGTKARILTAAEHLFTARGFAGVTMREVARRAATNVASAHYHFGSKEGLVIEMLRHRIAPINAERLRLLEEAKHQSGGKPLKPIVIFTALLLPIGQAATGSKGPDSRFMQLVGRSFTEPASFLEKVHRRLFQELSDIFMVELRRSHPEAQEEDLFWNLHFVVATMLGALANHRRLAPFSGGLCKDKDVAEMIQRLIVFAAGGFATSIENIKTRSN</sequence>
<evidence type="ECO:0000313" key="5">
    <source>
        <dbReference type="EMBL" id="SVB78325.1"/>
    </source>
</evidence>
<dbReference type="InterPro" id="IPR050109">
    <property type="entry name" value="HTH-type_TetR-like_transc_reg"/>
</dbReference>
<keyword evidence="1" id="KW-0805">Transcription regulation</keyword>
<dbReference type="PROSITE" id="PS50977">
    <property type="entry name" value="HTH_TETR_2"/>
    <property type="match status" value="1"/>
</dbReference>